<feature type="transmembrane region" description="Helical" evidence="1">
    <location>
        <begin position="55"/>
        <end position="71"/>
    </location>
</feature>
<evidence type="ECO:0000313" key="2">
    <source>
        <dbReference type="EMBL" id="SDC19943.1"/>
    </source>
</evidence>
<reference evidence="3" key="1">
    <citation type="submission" date="2016-09" db="EMBL/GenBank/DDBJ databases">
        <authorList>
            <person name="Varghese N."/>
            <person name="Submissions S."/>
        </authorList>
    </citation>
    <scope>NUCLEOTIDE SEQUENCE [LARGE SCALE GENOMIC DNA]</scope>
    <source>
        <strain evidence="3">S5</strain>
    </source>
</reference>
<dbReference type="AlphaFoldDB" id="A0A1G6JML1"/>
<dbReference type="Proteomes" id="UP000242949">
    <property type="component" value="Unassembled WGS sequence"/>
</dbReference>
<evidence type="ECO:0000256" key="1">
    <source>
        <dbReference type="SAM" id="Phobius"/>
    </source>
</evidence>
<proteinExistence type="predicted"/>
<protein>
    <submittedName>
        <fullName evidence="2">Uncharacterized protein</fullName>
    </submittedName>
</protein>
<dbReference type="STRING" id="1612202.SAMN05421734_10591"/>
<gene>
    <name evidence="2" type="ORF">SAMN05421734_10591</name>
</gene>
<keyword evidence="1" id="KW-1133">Transmembrane helix</keyword>
<keyword evidence="1" id="KW-0472">Membrane</keyword>
<name>A0A1G6JML1_9BACI</name>
<keyword evidence="1" id="KW-0812">Transmembrane</keyword>
<feature type="transmembrane region" description="Helical" evidence="1">
    <location>
        <begin position="118"/>
        <end position="135"/>
    </location>
</feature>
<dbReference type="EMBL" id="FMYI01000005">
    <property type="protein sequence ID" value="SDC19943.1"/>
    <property type="molecule type" value="Genomic_DNA"/>
</dbReference>
<organism evidence="2 3">
    <name type="scientific">Pelagirhabdus alkalitolerans</name>
    <dbReference type="NCBI Taxonomy" id="1612202"/>
    <lineage>
        <taxon>Bacteria</taxon>
        <taxon>Bacillati</taxon>
        <taxon>Bacillota</taxon>
        <taxon>Bacilli</taxon>
        <taxon>Bacillales</taxon>
        <taxon>Bacillaceae</taxon>
        <taxon>Pelagirhabdus</taxon>
    </lineage>
</organism>
<keyword evidence="3" id="KW-1185">Reference proteome</keyword>
<evidence type="ECO:0000313" key="3">
    <source>
        <dbReference type="Proteomes" id="UP000242949"/>
    </source>
</evidence>
<sequence>MYQTWVILMIGYLMTILEFEGTDQIQILLVSGFILIGIGLNTFKYRDASAKTAQYIAIGLAVFHIVAPFLFEQSQILHNSAMLFKFVMVYYIFRFLLNLSHEKNDQTLYQSTLFLQRAYIGFFSLSYIGALIAMATASPVVVMLVLVSTIIFLITEILFVVWLNKFRKQEVV</sequence>
<feature type="transmembrane region" description="Helical" evidence="1">
    <location>
        <begin position="25"/>
        <end position="43"/>
    </location>
</feature>
<feature type="transmembrane region" description="Helical" evidence="1">
    <location>
        <begin position="141"/>
        <end position="163"/>
    </location>
</feature>
<feature type="transmembrane region" description="Helical" evidence="1">
    <location>
        <begin position="77"/>
        <end position="97"/>
    </location>
</feature>
<accession>A0A1G6JML1</accession>
<dbReference type="RefSeq" id="WP_090795472.1">
    <property type="nucleotide sequence ID" value="NZ_FMYI01000005.1"/>
</dbReference>